<evidence type="ECO:0000313" key="2">
    <source>
        <dbReference type="Proteomes" id="UP001208570"/>
    </source>
</evidence>
<gene>
    <name evidence="1" type="ORF">LSH36_2036g00013</name>
</gene>
<dbReference type="PANTHER" id="PTHR28583:SF4">
    <property type="entry name" value="N-ACYLETHANOLAMINE-HYDROLYZING ACID AMIDASE"/>
    <property type="match status" value="1"/>
</dbReference>
<name>A0AAD9IQP0_9ANNE</name>
<keyword evidence="2" id="KW-1185">Reference proteome</keyword>
<dbReference type="GO" id="GO:0016810">
    <property type="term" value="F:hydrolase activity, acting on carbon-nitrogen (but not peptide) bonds"/>
    <property type="evidence" value="ECO:0007669"/>
    <property type="project" value="TreeGrafter"/>
</dbReference>
<reference evidence="1" key="1">
    <citation type="journal article" date="2023" name="Mol. Biol. Evol.">
        <title>Third-Generation Sequencing Reveals the Adaptive Role of the Epigenome in Three Deep-Sea Polychaetes.</title>
        <authorList>
            <person name="Perez M."/>
            <person name="Aroh O."/>
            <person name="Sun Y."/>
            <person name="Lan Y."/>
            <person name="Juniper S.K."/>
            <person name="Young C.R."/>
            <person name="Angers B."/>
            <person name="Qian P.Y."/>
        </authorList>
    </citation>
    <scope>NUCLEOTIDE SEQUENCE</scope>
    <source>
        <strain evidence="1">P08H-3</strain>
    </source>
</reference>
<protein>
    <submittedName>
        <fullName evidence="1">Uncharacterized protein</fullName>
    </submittedName>
</protein>
<dbReference type="EMBL" id="JAODUP010002034">
    <property type="protein sequence ID" value="KAK2139094.1"/>
    <property type="molecule type" value="Genomic_DNA"/>
</dbReference>
<dbReference type="PANTHER" id="PTHR28583">
    <property type="entry name" value="ACID AMIDASE"/>
    <property type="match status" value="1"/>
</dbReference>
<organism evidence="1 2">
    <name type="scientific">Paralvinella palmiformis</name>
    <dbReference type="NCBI Taxonomy" id="53620"/>
    <lineage>
        <taxon>Eukaryota</taxon>
        <taxon>Metazoa</taxon>
        <taxon>Spiralia</taxon>
        <taxon>Lophotrochozoa</taxon>
        <taxon>Annelida</taxon>
        <taxon>Polychaeta</taxon>
        <taxon>Sedentaria</taxon>
        <taxon>Canalipalpata</taxon>
        <taxon>Terebellida</taxon>
        <taxon>Terebelliformia</taxon>
        <taxon>Alvinellidae</taxon>
        <taxon>Paralvinella</taxon>
    </lineage>
</organism>
<comment type="caution">
    <text evidence="1">The sequence shown here is derived from an EMBL/GenBank/DDBJ whole genome shotgun (WGS) entry which is preliminary data.</text>
</comment>
<sequence length="78" mass="9073">MFTALLLDKKAKLVTLFIRDLLEREQSYDWVLASINNTDRIAPAYYIVAGTRPEQGAIITKARLYAFDDWKLDTNHNR</sequence>
<evidence type="ECO:0000313" key="1">
    <source>
        <dbReference type="EMBL" id="KAK2139094.1"/>
    </source>
</evidence>
<proteinExistence type="predicted"/>
<dbReference type="Proteomes" id="UP001208570">
    <property type="component" value="Unassembled WGS sequence"/>
</dbReference>
<dbReference type="AlphaFoldDB" id="A0AAD9IQP0"/>
<accession>A0AAD9IQP0</accession>